<keyword evidence="1" id="KW-0812">Transmembrane</keyword>
<keyword evidence="1" id="KW-0472">Membrane</keyword>
<accession>A0A6J4JTM9</accession>
<dbReference type="EMBL" id="CADCTG010000343">
    <property type="protein sequence ID" value="CAA9286955.1"/>
    <property type="molecule type" value="Genomic_DNA"/>
</dbReference>
<feature type="transmembrane region" description="Helical" evidence="1">
    <location>
        <begin position="173"/>
        <end position="200"/>
    </location>
</feature>
<proteinExistence type="predicted"/>
<protein>
    <submittedName>
        <fullName evidence="2">Uncharacterized protein</fullName>
    </submittedName>
</protein>
<gene>
    <name evidence="2" type="ORF">AVDCRST_MAG08-4291</name>
</gene>
<feature type="transmembrane region" description="Helical" evidence="1">
    <location>
        <begin position="99"/>
        <end position="121"/>
    </location>
</feature>
<dbReference type="AlphaFoldDB" id="A0A6J4JTM9"/>
<feature type="transmembrane region" description="Helical" evidence="1">
    <location>
        <begin position="368"/>
        <end position="386"/>
    </location>
</feature>
<evidence type="ECO:0000313" key="2">
    <source>
        <dbReference type="EMBL" id="CAA9286955.1"/>
    </source>
</evidence>
<organism evidence="2">
    <name type="scientific">uncultured Acetobacteraceae bacterium</name>
    <dbReference type="NCBI Taxonomy" id="169975"/>
    <lineage>
        <taxon>Bacteria</taxon>
        <taxon>Pseudomonadati</taxon>
        <taxon>Pseudomonadota</taxon>
        <taxon>Alphaproteobacteria</taxon>
        <taxon>Acetobacterales</taxon>
        <taxon>Acetobacteraceae</taxon>
        <taxon>environmental samples</taxon>
    </lineage>
</organism>
<feature type="transmembrane region" description="Helical" evidence="1">
    <location>
        <begin position="330"/>
        <end position="347"/>
    </location>
</feature>
<feature type="transmembrane region" description="Helical" evidence="1">
    <location>
        <begin position="206"/>
        <end position="225"/>
    </location>
</feature>
<sequence length="411" mass="43528">MHSMQLAEPPADARPAAPGIAARTRRCGTGAHDDAVGADPARSAALRRACAPVVPFLLQLGAAASCLVPAPALAHVKWFAPFDVAEPPMPIHGVLTPRFLLVFAGFALLMAGGFLLDRLAARSGRGGVLAQRGREEVEERLVRAGTGAFFMALFTAGGVILTPELKTGAEWPAWLQLGVAASMLSARSCILGAAGILALYGYGAALYGAFHIADYPVFLGLAAYLALTSCAPGRWRALRMPVLHAAVCASLMWASVEKWAYPQWTFPLLEARPWLTFGILPSDFMVVAGFVEFAFAFHILTGFGLSRLGILGLGAIFAAAILDFGKLDAIGHLPILAAMAAMFVHGPTPLQRRLHDIRRGLLAEARRAGLAFAAAICVFVSAYYGLQRAEHGHGQHARKPTVLAEAPRGAR</sequence>
<keyword evidence="1" id="KW-1133">Transmembrane helix</keyword>
<feature type="transmembrane region" description="Helical" evidence="1">
    <location>
        <begin position="141"/>
        <end position="161"/>
    </location>
</feature>
<name>A0A6J4JTM9_9PROT</name>
<reference evidence="2" key="1">
    <citation type="submission" date="2020-02" db="EMBL/GenBank/DDBJ databases">
        <authorList>
            <person name="Meier V. D."/>
        </authorList>
    </citation>
    <scope>NUCLEOTIDE SEQUENCE</scope>
    <source>
        <strain evidence="2">AVDCRST_MAG08</strain>
    </source>
</reference>
<feature type="transmembrane region" description="Helical" evidence="1">
    <location>
        <begin position="304"/>
        <end position="324"/>
    </location>
</feature>
<feature type="transmembrane region" description="Helical" evidence="1">
    <location>
        <begin position="274"/>
        <end position="297"/>
    </location>
</feature>
<evidence type="ECO:0000256" key="1">
    <source>
        <dbReference type="SAM" id="Phobius"/>
    </source>
</evidence>